<organism evidence="7 8">
    <name type="scientific">Streptomyces lavendulocolor</name>
    <dbReference type="NCBI Taxonomy" id="67316"/>
    <lineage>
        <taxon>Bacteria</taxon>
        <taxon>Bacillati</taxon>
        <taxon>Actinomycetota</taxon>
        <taxon>Actinomycetes</taxon>
        <taxon>Kitasatosporales</taxon>
        <taxon>Streptomycetaceae</taxon>
        <taxon>Streptomyces</taxon>
    </lineage>
</organism>
<dbReference type="SMART" id="SM00382">
    <property type="entry name" value="AAA"/>
    <property type="match status" value="1"/>
</dbReference>
<evidence type="ECO:0000313" key="7">
    <source>
        <dbReference type="EMBL" id="MEU0706887.1"/>
    </source>
</evidence>
<dbReference type="InterPro" id="IPR017911">
    <property type="entry name" value="MacB-like_ATP-bd"/>
</dbReference>
<dbReference type="CDD" id="cd03255">
    <property type="entry name" value="ABC_MJ0796_LolCDE_FtsE"/>
    <property type="match status" value="1"/>
</dbReference>
<accession>A0ABV2W017</accession>
<dbReference type="Proteomes" id="UP001550378">
    <property type="component" value="Unassembled WGS sequence"/>
</dbReference>
<dbReference type="PANTHER" id="PTHR24220:SF685">
    <property type="entry name" value="ABC TRANSPORTER RELATED"/>
    <property type="match status" value="1"/>
</dbReference>
<reference evidence="7 8" key="1">
    <citation type="submission" date="2024-06" db="EMBL/GenBank/DDBJ databases">
        <title>The Natural Products Discovery Center: Release of the First 8490 Sequenced Strains for Exploring Actinobacteria Biosynthetic Diversity.</title>
        <authorList>
            <person name="Kalkreuter E."/>
            <person name="Kautsar S.A."/>
            <person name="Yang D."/>
            <person name="Bader C.D."/>
            <person name="Teijaro C.N."/>
            <person name="Fluegel L."/>
            <person name="Davis C.M."/>
            <person name="Simpson J.R."/>
            <person name="Lauterbach L."/>
            <person name="Steele A.D."/>
            <person name="Gui C."/>
            <person name="Meng S."/>
            <person name="Li G."/>
            <person name="Viehrig K."/>
            <person name="Ye F."/>
            <person name="Su P."/>
            <person name="Kiefer A.F."/>
            <person name="Nichols A."/>
            <person name="Cepeda A.J."/>
            <person name="Yan W."/>
            <person name="Fan B."/>
            <person name="Jiang Y."/>
            <person name="Adhikari A."/>
            <person name="Zheng C.-J."/>
            <person name="Schuster L."/>
            <person name="Cowan T.M."/>
            <person name="Smanski M.J."/>
            <person name="Chevrette M.G."/>
            <person name="De Carvalho L.P.S."/>
            <person name="Shen B."/>
        </authorList>
    </citation>
    <scope>NUCLEOTIDE SEQUENCE [LARGE SCALE GENOMIC DNA]</scope>
    <source>
        <strain evidence="7 8">NPDC006337</strain>
    </source>
</reference>
<dbReference type="Gene3D" id="3.40.50.300">
    <property type="entry name" value="P-loop containing nucleotide triphosphate hydrolases"/>
    <property type="match status" value="1"/>
</dbReference>
<dbReference type="PROSITE" id="PS50893">
    <property type="entry name" value="ABC_TRANSPORTER_2"/>
    <property type="match status" value="1"/>
</dbReference>
<keyword evidence="5" id="KW-0732">Signal</keyword>
<dbReference type="InterPro" id="IPR017871">
    <property type="entry name" value="ABC_transporter-like_CS"/>
</dbReference>
<keyword evidence="2" id="KW-0547">Nucleotide-binding</keyword>
<feature type="signal peptide" evidence="5">
    <location>
        <begin position="1"/>
        <end position="18"/>
    </location>
</feature>
<evidence type="ECO:0000256" key="3">
    <source>
        <dbReference type="ARBA" id="ARBA00022840"/>
    </source>
</evidence>
<evidence type="ECO:0000256" key="2">
    <source>
        <dbReference type="ARBA" id="ARBA00022741"/>
    </source>
</evidence>
<dbReference type="RefSeq" id="WP_359658962.1">
    <property type="nucleotide sequence ID" value="NZ_JBEXZP010000444.1"/>
</dbReference>
<dbReference type="SUPFAM" id="SSF52540">
    <property type="entry name" value="P-loop containing nucleoside triphosphate hydrolases"/>
    <property type="match status" value="1"/>
</dbReference>
<keyword evidence="8" id="KW-1185">Reference proteome</keyword>
<evidence type="ECO:0000256" key="1">
    <source>
        <dbReference type="ARBA" id="ARBA00022448"/>
    </source>
</evidence>
<dbReference type="EMBL" id="JBEXZR010000003">
    <property type="protein sequence ID" value="MEU0706887.1"/>
    <property type="molecule type" value="Genomic_DNA"/>
</dbReference>
<dbReference type="InterPro" id="IPR003593">
    <property type="entry name" value="AAA+_ATPase"/>
</dbReference>
<name>A0ABV2W017_9ACTN</name>
<dbReference type="InterPro" id="IPR015854">
    <property type="entry name" value="ABC_transpr_LolD-like"/>
</dbReference>
<dbReference type="InterPro" id="IPR003439">
    <property type="entry name" value="ABC_transporter-like_ATP-bd"/>
</dbReference>
<dbReference type="PROSITE" id="PS00211">
    <property type="entry name" value="ABC_TRANSPORTER_1"/>
    <property type="match status" value="1"/>
</dbReference>
<evidence type="ECO:0000256" key="4">
    <source>
        <dbReference type="SAM" id="MobiDB-lite"/>
    </source>
</evidence>
<gene>
    <name evidence="7" type="ORF">ABZ508_05825</name>
</gene>
<keyword evidence="3 7" id="KW-0067">ATP-binding</keyword>
<dbReference type="InterPro" id="IPR027417">
    <property type="entry name" value="P-loop_NTPase"/>
</dbReference>
<evidence type="ECO:0000313" key="8">
    <source>
        <dbReference type="Proteomes" id="UP001550378"/>
    </source>
</evidence>
<evidence type="ECO:0000256" key="5">
    <source>
        <dbReference type="SAM" id="SignalP"/>
    </source>
</evidence>
<comment type="caution">
    <text evidence="7">The sequence shown here is derived from an EMBL/GenBank/DDBJ whole genome shotgun (WGS) entry which is preliminary data.</text>
</comment>
<dbReference type="GO" id="GO:0005524">
    <property type="term" value="F:ATP binding"/>
    <property type="evidence" value="ECO:0007669"/>
    <property type="project" value="UniProtKB-KW"/>
</dbReference>
<evidence type="ECO:0000259" key="6">
    <source>
        <dbReference type="PROSITE" id="PS50893"/>
    </source>
</evidence>
<feature type="chain" id="PRO_5045454020" evidence="5">
    <location>
        <begin position="19"/>
        <end position="264"/>
    </location>
</feature>
<protein>
    <submittedName>
        <fullName evidence="7">ABC transporter ATP-binding protein</fullName>
    </submittedName>
</protein>
<dbReference type="Pfam" id="PF00005">
    <property type="entry name" value="ABC_tran"/>
    <property type="match status" value="1"/>
</dbReference>
<keyword evidence="1" id="KW-0813">Transport</keyword>
<feature type="region of interest" description="Disordered" evidence="4">
    <location>
        <begin position="238"/>
        <end position="264"/>
    </location>
</feature>
<feature type="domain" description="ABC transporter" evidence="6">
    <location>
        <begin position="22"/>
        <end position="257"/>
    </location>
</feature>
<dbReference type="PANTHER" id="PTHR24220">
    <property type="entry name" value="IMPORT ATP-BINDING PROTEIN"/>
    <property type="match status" value="1"/>
</dbReference>
<sequence length="264" mass="26994">MLRLAAAPLTAVAPTVTAAPTVVVSGLTCELGGRALLREARMTVRAGESVAVTGPSGSGKSTLLACLAGLHRPRAGTVRVCGTDTAALRPAKAAAWRLNTLGFVYQFGELLPELSAAENTALPLLIAGKGRREAYGTAQRLLRELGVGAVADAPANVLSGGERQRVAVARALSTRPPLILADEPTGALDEHATDDVCALLFGLPAQYGCTLVVVTHNPVVAFHADRRLVLRDGALHEVGDHSGTTGPTGTADHPGTIDPTAAGT</sequence>
<proteinExistence type="predicted"/>